<dbReference type="WBParaSite" id="MBELARI_LOCUS10262.2">
    <property type="protein sequence ID" value="MBELARI_LOCUS10262.2"/>
    <property type="gene ID" value="MBELARI_LOCUS10262"/>
</dbReference>
<dbReference type="Gene3D" id="2.60.40.820">
    <property type="entry name" value="Transcription factor, T-box"/>
    <property type="match status" value="1"/>
</dbReference>
<dbReference type="PRINTS" id="PR00937">
    <property type="entry name" value="TBOX"/>
</dbReference>
<keyword evidence="6" id="KW-0805">Transcription regulation</keyword>
<reference evidence="15" key="1">
    <citation type="submission" date="2024-02" db="UniProtKB">
        <authorList>
            <consortium name="WormBaseParasite"/>
        </authorList>
    </citation>
    <scope>IDENTIFICATION</scope>
</reference>
<dbReference type="FunFam" id="2.60.40.820:FF:000013">
    <property type="entry name" value="T-box transcription factor tbx-9"/>
    <property type="match status" value="1"/>
</dbReference>
<dbReference type="SUPFAM" id="SSF49417">
    <property type="entry name" value="p53-like transcription factors"/>
    <property type="match status" value="1"/>
</dbReference>
<dbReference type="Gene3D" id="2.120.10.30">
    <property type="entry name" value="TolB, C-terminal domain"/>
    <property type="match status" value="1"/>
</dbReference>
<keyword evidence="3" id="KW-1003">Cell membrane</keyword>
<keyword evidence="8" id="KW-1015">Disulfide bond</keyword>
<dbReference type="Proteomes" id="UP000887575">
    <property type="component" value="Unassembled WGS sequence"/>
</dbReference>
<dbReference type="InterPro" id="IPR036960">
    <property type="entry name" value="T-box_sf"/>
</dbReference>
<dbReference type="GO" id="GO:0045893">
    <property type="term" value="P:positive regulation of DNA-templated transcription"/>
    <property type="evidence" value="ECO:0007669"/>
    <property type="project" value="InterPro"/>
</dbReference>
<dbReference type="CDD" id="cd00182">
    <property type="entry name" value="T-box"/>
    <property type="match status" value="1"/>
</dbReference>
<evidence type="ECO:0000256" key="4">
    <source>
        <dbReference type="ARBA" id="ARBA00022536"/>
    </source>
</evidence>
<dbReference type="GO" id="GO:0005886">
    <property type="term" value="C:plasma membrane"/>
    <property type="evidence" value="ECO:0007669"/>
    <property type="project" value="UniProtKB-SubCell"/>
</dbReference>
<name>A0AAF3J1G6_9BILA</name>
<accession>A0AAF3J1G6</accession>
<keyword evidence="3" id="KW-0472">Membrane</keyword>
<keyword evidence="4" id="KW-0245">EGF-like domain</keyword>
<evidence type="ECO:0000256" key="11">
    <source>
        <dbReference type="PROSITE-ProRule" id="PRU00201"/>
    </source>
</evidence>
<dbReference type="PROSITE" id="PS51125">
    <property type="entry name" value="NHL"/>
    <property type="match status" value="1"/>
</dbReference>
<evidence type="ECO:0000256" key="8">
    <source>
        <dbReference type="ARBA" id="ARBA00023157"/>
    </source>
</evidence>
<dbReference type="PANTHER" id="PTHR11219:SF69">
    <property type="entry name" value="TENEURIN-A"/>
    <property type="match status" value="1"/>
</dbReference>
<protein>
    <recommendedName>
        <fullName evidence="13">T-box domain-containing protein</fullName>
    </recommendedName>
</protein>
<evidence type="ECO:0000259" key="13">
    <source>
        <dbReference type="PROSITE" id="PS50252"/>
    </source>
</evidence>
<dbReference type="Gene3D" id="2.180.10.10">
    <property type="entry name" value="RHS repeat-associated core"/>
    <property type="match status" value="1"/>
</dbReference>
<keyword evidence="9" id="KW-0804">Transcription</keyword>
<evidence type="ECO:0000256" key="12">
    <source>
        <dbReference type="PROSITE-ProRule" id="PRU00504"/>
    </source>
</evidence>
<dbReference type="GO" id="GO:0003700">
    <property type="term" value="F:DNA-binding transcription factor activity"/>
    <property type="evidence" value="ECO:0007669"/>
    <property type="project" value="InterPro"/>
</dbReference>
<dbReference type="PROSITE" id="PS50252">
    <property type="entry name" value="TBOX_3"/>
    <property type="match status" value="1"/>
</dbReference>
<dbReference type="PANTHER" id="PTHR11219">
    <property type="entry name" value="TENEURIN AND N-ACETYLGLUCOSAMINE-1-PHOSPHODIESTER ALPHA-N-ACETYLGLUCOSAMINIDASE"/>
    <property type="match status" value="1"/>
</dbReference>
<proteinExistence type="predicted"/>
<evidence type="ECO:0000256" key="7">
    <source>
        <dbReference type="ARBA" id="ARBA00023125"/>
    </source>
</evidence>
<evidence type="ECO:0000256" key="9">
    <source>
        <dbReference type="ARBA" id="ARBA00023163"/>
    </source>
</evidence>
<evidence type="ECO:0000313" key="14">
    <source>
        <dbReference type="Proteomes" id="UP000887575"/>
    </source>
</evidence>
<keyword evidence="5" id="KW-0677">Repeat</keyword>
<evidence type="ECO:0000256" key="5">
    <source>
        <dbReference type="ARBA" id="ARBA00022737"/>
    </source>
</evidence>
<comment type="caution">
    <text evidence="11">Lacks conserved residue(s) required for the propagation of feature annotation.</text>
</comment>
<feature type="domain" description="T-box" evidence="13">
    <location>
        <begin position="1435"/>
        <end position="1621"/>
    </location>
</feature>
<organism evidence="14 15">
    <name type="scientific">Mesorhabditis belari</name>
    <dbReference type="NCBI Taxonomy" id="2138241"/>
    <lineage>
        <taxon>Eukaryota</taxon>
        <taxon>Metazoa</taxon>
        <taxon>Ecdysozoa</taxon>
        <taxon>Nematoda</taxon>
        <taxon>Chromadorea</taxon>
        <taxon>Rhabditida</taxon>
        <taxon>Rhabditina</taxon>
        <taxon>Rhabditomorpha</taxon>
        <taxon>Rhabditoidea</taxon>
        <taxon>Rhabditidae</taxon>
        <taxon>Mesorhabditinae</taxon>
        <taxon>Mesorhabditis</taxon>
    </lineage>
</organism>
<dbReference type="PROSITE" id="PS01283">
    <property type="entry name" value="TBOX_1"/>
    <property type="match status" value="1"/>
</dbReference>
<dbReference type="InterPro" id="IPR056823">
    <property type="entry name" value="TEN-like_YD-shell"/>
</dbReference>
<evidence type="ECO:0000313" key="15">
    <source>
        <dbReference type="WBParaSite" id="MBELARI_LOCUS10262.2"/>
    </source>
</evidence>
<dbReference type="InterPro" id="IPR001258">
    <property type="entry name" value="NHL_repeat"/>
</dbReference>
<dbReference type="Pfam" id="PF25021">
    <property type="entry name" value="TEN_NHL"/>
    <property type="match status" value="1"/>
</dbReference>
<dbReference type="InterPro" id="IPR028916">
    <property type="entry name" value="Tox-GHH_dom"/>
</dbReference>
<dbReference type="GO" id="GO:0005634">
    <property type="term" value="C:nucleus"/>
    <property type="evidence" value="ECO:0007669"/>
    <property type="project" value="UniProtKB-SubCell"/>
</dbReference>
<comment type="subcellular location">
    <subcellularLocation>
        <location evidence="2">Cell membrane</location>
    </subcellularLocation>
    <subcellularLocation>
        <location evidence="1 11">Nucleus</location>
    </subcellularLocation>
</comment>
<dbReference type="SMART" id="SM00425">
    <property type="entry name" value="TBOX"/>
    <property type="match status" value="1"/>
</dbReference>
<sequence>MEQSAPQPPIDNQNQLYVVDGRRIRVVDLETNTIRSLTSSQLQDKTPLMKCGNDLRKFATISEIQMEWPTSISIDSSTQTLYVLDTNVIYEFKLNLEIGRVLLGSPSACVSNETSLSLNNARDIATGLNGQLYILESDGKKLNQIRSYMQNGGDLVKVAGRSSPCSCQGSSPNAQCSCDNEAKRVDAQDSLFNGPLSIAVDSHGKILIADTENAKVKCVHFPAATFDSTTSQYSIQWPFSDEVYFFNRNGLHLSTKSLITDRLLYTFSYNVDTHLGRLSQIVSPGGLLLRALWPQSDENSVAIESPSGLRSQLSFSAFDEYLESFTLPNKEVLKFHYGTGGLLLSRSGNRGMTSLGYDSFGRANFIFTKNHIYIIDPPRFEEDFSVVSVKKDDRDYLEIKSRPGEAYLGGEAEQRLLTLDEDSFEWTEENNGKILFESEVHPGWGGRAVSRARRTWPSVEHPSRRSLVWRFDWRPFSSSSSKSRRVAEVGSRPRVNGLNIFSIAFDRAGNFDVVRGKGEEEVLLKIEYTESGEWKQVTPGKETALASMNISYDNMGRKTGISWGSMKRSFSYDRQNRLIERNWGAGEHVFKYSYAKDASIPIQVDMPNGHKYTIKLDNFGRIQQATSPSGEVHQISMTTVPQGSLIKRRVPQSKGASLSVVNGEGDLLEWLSPDEMHHVRMQRDSRNRLIRMTLDSKFTTIFEYKNNQLSSVKADHYTQRISRQAELPIEINEARLYPECWKNTNFSLFYDDVGRIESIQGNVEGKKMTTIQWKYNKRSGFVENLAGFTVTTQGNTQSISNSKMSIESEYNKNGQLVKRKGKNENVECSMQINRDAHGRQISTEWKKPSGTFTEEIGFEGGQLAEFVTKNDERWSYKFDKDGRIWSVNGEQFEWSSGGIPRKILGTVYATDSNGWTMKKGNFTFKLDSLGRLIKVIEMGTKRMTTIQYDHLNRVISFKHANNELTFFYAFPHQPTRISHFLDSKTSLITTLLYTDDGELFAMMIGNEKYLILSDSKRTPRCIFSENQLLKEIDRSLYGGIISNSNKTFWIPVGYLGGIEIEEAGVVLLNGRPLDTLTGRWMSFGPDQMGVPKNFLDPRQTLDPCAFEENIASTKMPLDMSSWLSLARISPTTLSPSKSLLLTDATNGDSVASAIQTGFAQRLEYFSRLDSVTRSALGESLPRISTPTVTRDDPGFAELLFIIPKNDKIDVKFSPKLTAEEEKLIVDLLETAKEVQWPLVNGGWNRHFARSDSLGSRFSSTSHPHFTAVVGSDSVELRSGKTRIIVHFETNPDAVRSKLSDDLRRREAHAVWKMEKKLVEKDLPTRNAWTDDERRELLGRGRERGGAGHRFLSFEWIIEILSSQATVIATNSREELSLATSSEILDQSIHSIEFKESLVNSTFQISNLLDMQPTLKDEQKQEPQTSKEVSKVKVRLSNQNLWEKFHTVTTEMVVTKSGRKMFPKLEYLIEGMDEDACYLLTLKIVRVDDNRYKFQCGEWVPAGRGDPGFQEKQVHHNDGPMPGAHWMRAPINFENVKITNNPQDCNPKHIFLLSMHKFVPVLTIYKLPPTQDGIMFASVRPTYEEITLRLKCTEFIAVTAYQNHTITNLKIEHNPFAKGFRDGGACAPKRCGGSPSESLSPSPKRATMVPMSGAQLGALQNPTPFPLLPFAIPSLNTPLYSPFIFFTNLANQYSLSSQSLP</sequence>
<dbReference type="GO" id="GO:0003677">
    <property type="term" value="F:DNA binding"/>
    <property type="evidence" value="ECO:0007669"/>
    <property type="project" value="UniProtKB-UniRule"/>
</dbReference>
<keyword evidence="14" id="KW-1185">Reference proteome</keyword>
<dbReference type="SUPFAM" id="SSF63829">
    <property type="entry name" value="Calcium-dependent phosphotriesterase"/>
    <property type="match status" value="1"/>
</dbReference>
<dbReference type="InterPro" id="IPR046360">
    <property type="entry name" value="T-box_DNA-bd"/>
</dbReference>
<dbReference type="Pfam" id="PF15636">
    <property type="entry name" value="Tox-GHH"/>
    <property type="match status" value="1"/>
</dbReference>
<keyword evidence="10 11" id="KW-0539">Nucleus</keyword>
<keyword evidence="7 11" id="KW-0238">DNA-binding</keyword>
<evidence type="ECO:0000256" key="2">
    <source>
        <dbReference type="ARBA" id="ARBA00004236"/>
    </source>
</evidence>
<evidence type="ECO:0000256" key="3">
    <source>
        <dbReference type="ARBA" id="ARBA00022475"/>
    </source>
</evidence>
<dbReference type="GO" id="GO:0008045">
    <property type="term" value="P:motor neuron axon guidance"/>
    <property type="evidence" value="ECO:0007669"/>
    <property type="project" value="TreeGrafter"/>
</dbReference>
<dbReference type="InterPro" id="IPR056822">
    <property type="entry name" value="TEN_NHL"/>
</dbReference>
<evidence type="ECO:0000256" key="1">
    <source>
        <dbReference type="ARBA" id="ARBA00004123"/>
    </source>
</evidence>
<dbReference type="InterPro" id="IPR018186">
    <property type="entry name" value="TF_T-box_CS"/>
</dbReference>
<dbReference type="InterPro" id="IPR051216">
    <property type="entry name" value="Teneurin"/>
</dbReference>
<evidence type="ECO:0000256" key="6">
    <source>
        <dbReference type="ARBA" id="ARBA00023015"/>
    </source>
</evidence>
<dbReference type="InterPro" id="IPR011042">
    <property type="entry name" value="6-blade_b-propeller_TolB-like"/>
</dbReference>
<evidence type="ECO:0000256" key="10">
    <source>
        <dbReference type="ARBA" id="ARBA00023242"/>
    </source>
</evidence>
<dbReference type="InterPro" id="IPR008967">
    <property type="entry name" value="p53-like_TF_DNA-bd_sf"/>
</dbReference>
<dbReference type="Pfam" id="PF25023">
    <property type="entry name" value="TEN_YD-shell"/>
    <property type="match status" value="1"/>
</dbReference>
<feature type="repeat" description="NHL" evidence="12">
    <location>
        <begin position="192"/>
        <end position="222"/>
    </location>
</feature>
<dbReference type="Pfam" id="PF00907">
    <property type="entry name" value="T-box"/>
    <property type="match status" value="1"/>
</dbReference>